<sequence>MRKICVVTGSRAEYGLLYWLLKEIQEDADLVLQLVVTGMHLSPEFGLTYQQIEKTGSKSMRK</sequence>
<proteinExistence type="predicted"/>
<reference evidence="1 2" key="1">
    <citation type="submission" date="2021-04" db="EMBL/GenBank/DDBJ databases">
        <title>Draft genome sequence of Paenibacillus cisolokensis, LC2-13A.</title>
        <authorList>
            <person name="Uke A."/>
            <person name="Chhe C."/>
            <person name="Baramee S."/>
            <person name="Kosugi A."/>
        </authorList>
    </citation>
    <scope>NUCLEOTIDE SEQUENCE [LARGE SCALE GENOMIC DNA]</scope>
    <source>
        <strain evidence="1 2">LC2-13A</strain>
    </source>
</reference>
<protein>
    <recommendedName>
        <fullName evidence="3">UDP-N-acetylglucosamine 2-epimerase domain-containing protein</fullName>
    </recommendedName>
</protein>
<accession>A0ABQ4N3S4</accession>
<keyword evidence="2" id="KW-1185">Reference proteome</keyword>
<dbReference type="SUPFAM" id="SSF53756">
    <property type="entry name" value="UDP-Glycosyltransferase/glycogen phosphorylase"/>
    <property type="match status" value="1"/>
</dbReference>
<dbReference type="Proteomes" id="UP000680304">
    <property type="component" value="Unassembled WGS sequence"/>
</dbReference>
<name>A0ABQ4N3S4_9BACL</name>
<evidence type="ECO:0000313" key="1">
    <source>
        <dbReference type="EMBL" id="GIQ62822.1"/>
    </source>
</evidence>
<organism evidence="1 2">
    <name type="scientific">Paenibacillus cisolokensis</name>
    <dbReference type="NCBI Taxonomy" id="1658519"/>
    <lineage>
        <taxon>Bacteria</taxon>
        <taxon>Bacillati</taxon>
        <taxon>Bacillota</taxon>
        <taxon>Bacilli</taxon>
        <taxon>Bacillales</taxon>
        <taxon>Paenibacillaceae</taxon>
        <taxon>Paenibacillus</taxon>
    </lineage>
</organism>
<evidence type="ECO:0008006" key="3">
    <source>
        <dbReference type="Google" id="ProtNLM"/>
    </source>
</evidence>
<dbReference type="EMBL" id="BOVJ01000043">
    <property type="protein sequence ID" value="GIQ62822.1"/>
    <property type="molecule type" value="Genomic_DNA"/>
</dbReference>
<gene>
    <name evidence="1" type="ORF">PACILC2_13900</name>
</gene>
<comment type="caution">
    <text evidence="1">The sequence shown here is derived from an EMBL/GenBank/DDBJ whole genome shotgun (WGS) entry which is preliminary data.</text>
</comment>
<dbReference type="RefSeq" id="WP_307860400.1">
    <property type="nucleotide sequence ID" value="NZ_BOVJ01000043.1"/>
</dbReference>
<dbReference type="Gene3D" id="3.40.50.2000">
    <property type="entry name" value="Glycogen Phosphorylase B"/>
    <property type="match status" value="1"/>
</dbReference>
<evidence type="ECO:0000313" key="2">
    <source>
        <dbReference type="Proteomes" id="UP000680304"/>
    </source>
</evidence>